<dbReference type="Proteomes" id="UP000050517">
    <property type="component" value="Unassembled WGS sequence"/>
</dbReference>
<protein>
    <submittedName>
        <fullName evidence="3">Uncharacterized protein</fullName>
    </submittedName>
</protein>
<dbReference type="InterPro" id="IPR045522">
    <property type="entry name" value="DUF6474"/>
</dbReference>
<name>A0A0Q0Z2I5_9CORY</name>
<dbReference type="RefSeq" id="WP_055123402.1">
    <property type="nucleotide sequence ID" value="NZ_LKST01000004.1"/>
</dbReference>
<accession>A0A0Q0Z2I5</accession>
<feature type="coiled-coil region" evidence="1">
    <location>
        <begin position="161"/>
        <end position="188"/>
    </location>
</feature>
<evidence type="ECO:0000256" key="2">
    <source>
        <dbReference type="SAM" id="MobiDB-lite"/>
    </source>
</evidence>
<dbReference type="Pfam" id="PF20079">
    <property type="entry name" value="DUF6474"/>
    <property type="match status" value="1"/>
</dbReference>
<evidence type="ECO:0000313" key="4">
    <source>
        <dbReference type="Proteomes" id="UP000050517"/>
    </source>
</evidence>
<dbReference type="PATRIC" id="fig|1544416.3.peg.2380"/>
<dbReference type="OrthoDB" id="4424402at2"/>
<evidence type="ECO:0000313" key="3">
    <source>
        <dbReference type="EMBL" id="KQB83397.1"/>
    </source>
</evidence>
<dbReference type="EMBL" id="LKST01000004">
    <property type="protein sequence ID" value="KQB83397.1"/>
    <property type="molecule type" value="Genomic_DNA"/>
</dbReference>
<feature type="region of interest" description="Disordered" evidence="2">
    <location>
        <begin position="1"/>
        <end position="23"/>
    </location>
</feature>
<gene>
    <name evidence="3" type="ORF">Cocul_02372</name>
</gene>
<feature type="compositionally biased region" description="Basic residues" evidence="2">
    <location>
        <begin position="7"/>
        <end position="23"/>
    </location>
</feature>
<sequence length="211" mass="23681">MGLLKNLSKRRARSKAQIKAAKTRAKAEVKAQAKARQRQAKLLAKQEKGLLKAEQKGLQAKRKHERKMAENKLAQIQAGKFNADNVKRWTGAARLLTPILLPLAYRGLTALREQTNSAQARRMGVTSDQMAQFSGYGAPLKARIHGIKESLKDSGLPSGFVRDVEDRLEELSASLDNAEYMTEEQRRRAHTSIARDIDQVTNEIQGRLKQR</sequence>
<evidence type="ECO:0000256" key="1">
    <source>
        <dbReference type="SAM" id="Coils"/>
    </source>
</evidence>
<dbReference type="STRING" id="1544416.Cocul_02372"/>
<proteinExistence type="predicted"/>
<dbReference type="AlphaFoldDB" id="A0A0Q0Z2I5"/>
<organism evidence="3 4">
    <name type="scientific">Corynebacterium oculi</name>
    <dbReference type="NCBI Taxonomy" id="1544416"/>
    <lineage>
        <taxon>Bacteria</taxon>
        <taxon>Bacillati</taxon>
        <taxon>Actinomycetota</taxon>
        <taxon>Actinomycetes</taxon>
        <taxon>Mycobacteriales</taxon>
        <taxon>Corynebacteriaceae</taxon>
        <taxon>Corynebacterium</taxon>
    </lineage>
</organism>
<comment type="caution">
    <text evidence="3">The sequence shown here is derived from an EMBL/GenBank/DDBJ whole genome shotgun (WGS) entry which is preliminary data.</text>
</comment>
<keyword evidence="1" id="KW-0175">Coiled coil</keyword>
<keyword evidence="4" id="KW-1185">Reference proteome</keyword>
<reference evidence="3 4" key="1">
    <citation type="submission" date="2015-10" db="EMBL/GenBank/DDBJ databases">
        <title>Corynebacteirum lowii and Corynebacterium oculi species nova, derived from human clinical disease and and emended description of Corynebacterium mastiditis.</title>
        <authorList>
            <person name="Bernard K."/>
            <person name="Pacheco A.L."/>
            <person name="Mcdougall C."/>
            <person name="Burtx T."/>
            <person name="Weibe D."/>
            <person name="Tyler S."/>
            <person name="Olson A.B."/>
            <person name="Cnockaert M."/>
            <person name="Eguchi H."/>
            <person name="Kuwahara T."/>
            <person name="Nakayama-Imaohji H."/>
            <person name="Boudewijins M."/>
            <person name="Van Hoecke F."/>
            <person name="Bernier A.-M."/>
            <person name="Vandamme P."/>
        </authorList>
    </citation>
    <scope>NUCLEOTIDE SEQUENCE [LARGE SCALE GENOMIC DNA]</scope>
    <source>
        <strain evidence="3 4">NML 130210</strain>
    </source>
</reference>